<proteinExistence type="predicted"/>
<name>A0A1J5P6F6_9ZZZZ</name>
<sequence>MAFDANSSTPLSVLTLTTPAFGSVASPMNTVTLFFFMRNSMPLAFLVTMRPLRLTMVVRLGVRALPSTPSMP</sequence>
<comment type="caution">
    <text evidence="1">The sequence shown here is derived from an EMBL/GenBank/DDBJ whole genome shotgun (WGS) entry which is preliminary data.</text>
</comment>
<organism evidence="1">
    <name type="scientific">mine drainage metagenome</name>
    <dbReference type="NCBI Taxonomy" id="410659"/>
    <lineage>
        <taxon>unclassified sequences</taxon>
        <taxon>metagenomes</taxon>
        <taxon>ecological metagenomes</taxon>
    </lineage>
</organism>
<accession>A0A1J5P6F6</accession>
<reference evidence="1" key="1">
    <citation type="submission" date="2016-10" db="EMBL/GenBank/DDBJ databases">
        <title>Sequence of Gallionella enrichment culture.</title>
        <authorList>
            <person name="Poehlein A."/>
            <person name="Muehling M."/>
            <person name="Daniel R."/>
        </authorList>
    </citation>
    <scope>NUCLEOTIDE SEQUENCE</scope>
</reference>
<evidence type="ECO:0000313" key="1">
    <source>
        <dbReference type="EMBL" id="OIQ66794.1"/>
    </source>
</evidence>
<protein>
    <submittedName>
        <fullName evidence="1">Uncharacterized protein</fullName>
    </submittedName>
</protein>
<gene>
    <name evidence="1" type="ORF">GALL_516360</name>
</gene>
<dbReference type="AlphaFoldDB" id="A0A1J5P6F6"/>
<dbReference type="EMBL" id="MLJW01006359">
    <property type="protein sequence ID" value="OIQ66794.1"/>
    <property type="molecule type" value="Genomic_DNA"/>
</dbReference>